<dbReference type="AlphaFoldDB" id="A0A1H3TGB8"/>
<dbReference type="InterPro" id="IPR008866">
    <property type="entry name" value="Phage_lambda_GpA-like"/>
</dbReference>
<dbReference type="Proteomes" id="UP000183417">
    <property type="component" value="Unassembled WGS sequence"/>
</dbReference>
<dbReference type="Pfam" id="PF05876">
    <property type="entry name" value="GpA_ATPase"/>
    <property type="match status" value="1"/>
</dbReference>
<organism evidence="4 5">
    <name type="scientific">Delftia lacustris</name>
    <dbReference type="NCBI Taxonomy" id="558537"/>
    <lineage>
        <taxon>Bacteria</taxon>
        <taxon>Pseudomonadati</taxon>
        <taxon>Pseudomonadota</taxon>
        <taxon>Betaproteobacteria</taxon>
        <taxon>Burkholderiales</taxon>
        <taxon>Comamonadaceae</taxon>
        <taxon>Delftia</taxon>
    </lineage>
</organism>
<dbReference type="HAMAP" id="MF_04144">
    <property type="entry name" value="TERL_LAMBDA"/>
    <property type="match status" value="1"/>
</dbReference>
<evidence type="ECO:0000313" key="5">
    <source>
        <dbReference type="Proteomes" id="UP000183417"/>
    </source>
</evidence>
<name>A0A1H3TGB8_9BURK</name>
<evidence type="ECO:0000259" key="3">
    <source>
        <dbReference type="Pfam" id="PF20454"/>
    </source>
</evidence>
<accession>A0A1H3TGB8</accession>
<evidence type="ECO:0000256" key="1">
    <source>
        <dbReference type="SAM" id="MobiDB-lite"/>
    </source>
</evidence>
<protein>
    <submittedName>
        <fullName evidence="4">Phage terminase, large subunit GpA</fullName>
    </submittedName>
</protein>
<dbReference type="PANTHER" id="PTHR34413:SF2">
    <property type="entry name" value="PROPHAGE TAIL FIBER ASSEMBLY PROTEIN HOMOLOG TFAE-RELATED"/>
    <property type="match status" value="1"/>
</dbReference>
<evidence type="ECO:0000259" key="2">
    <source>
        <dbReference type="Pfam" id="PF05876"/>
    </source>
</evidence>
<reference evidence="4 5" key="1">
    <citation type="submission" date="2016-10" db="EMBL/GenBank/DDBJ databases">
        <authorList>
            <person name="de Groot N.N."/>
        </authorList>
    </citation>
    <scope>NUCLEOTIDE SEQUENCE [LARGE SCALE GENOMIC DNA]</scope>
    <source>
        <strain evidence="4 5">LMG 24775</strain>
    </source>
</reference>
<dbReference type="InterPro" id="IPR051220">
    <property type="entry name" value="TFA_Chaperone"/>
</dbReference>
<evidence type="ECO:0000313" key="4">
    <source>
        <dbReference type="EMBL" id="SDZ49276.1"/>
    </source>
</evidence>
<dbReference type="EMBL" id="FNPE01000028">
    <property type="protein sequence ID" value="SDZ49276.1"/>
    <property type="molecule type" value="Genomic_DNA"/>
</dbReference>
<dbReference type="GO" id="GO:0016887">
    <property type="term" value="F:ATP hydrolysis activity"/>
    <property type="evidence" value="ECO:0007669"/>
    <property type="project" value="InterPro"/>
</dbReference>
<dbReference type="Pfam" id="PF20454">
    <property type="entry name" value="GpA_nuclease"/>
    <property type="match status" value="1"/>
</dbReference>
<dbReference type="InterPro" id="IPR046454">
    <property type="entry name" value="GpA_endonuclease"/>
</dbReference>
<dbReference type="RefSeq" id="WP_074923545.1">
    <property type="nucleotide sequence ID" value="NZ_CP141274.1"/>
</dbReference>
<feature type="domain" description="Phage terminase large subunit GpA ATPase" evidence="2">
    <location>
        <begin position="47"/>
        <end position="295"/>
    </location>
</feature>
<dbReference type="GO" id="GO:0005524">
    <property type="term" value="F:ATP binding"/>
    <property type="evidence" value="ECO:0007669"/>
    <property type="project" value="InterPro"/>
</dbReference>
<feature type="domain" description="Terminase large subunit GpA endonuclease" evidence="3">
    <location>
        <begin position="333"/>
        <end position="627"/>
    </location>
</feature>
<gene>
    <name evidence="4" type="ORF">SAMN05421547_12858</name>
</gene>
<feature type="region of interest" description="Disordered" evidence="1">
    <location>
        <begin position="643"/>
        <end position="698"/>
    </location>
</feature>
<dbReference type="PANTHER" id="PTHR34413">
    <property type="entry name" value="PROPHAGE TAIL FIBER ASSEMBLY PROTEIN HOMOLOG TFAE-RELATED-RELATED"/>
    <property type="match status" value="1"/>
</dbReference>
<dbReference type="GO" id="GO:0004519">
    <property type="term" value="F:endonuclease activity"/>
    <property type="evidence" value="ECO:0007669"/>
    <property type="project" value="InterPro"/>
</dbReference>
<dbReference type="GeneID" id="94693406"/>
<dbReference type="InterPro" id="IPR046453">
    <property type="entry name" value="GpA_ATPase"/>
</dbReference>
<sequence>MSAPLSREAISAIQAAAQLGLSSLRADPPQTLSEWAADNFLLAGESSHQKGGWVAWPFQIGILDFMSDDRIEELAVKKSKRVGYSKMITAFVCYNIAHRRRKQALWQPTDDDRDSFVKTEIEPLLDSKDGVPSVIAARKQGSRVEETIKYKPFRDSVLHLLGGKAARAYRRITVAVAILDEWTAFDQTIGGSKDKSAGSPGTLAKGRLEGAPYPKFIGGSTPGIKGLCHVSRACEDSEDEVDHLIECPRCEAEHPLTWGGKEAMHGFKWEAGKPETVRHMCPHCRESISQAEYLPGGWPLTGAWVCRRSGRRFGADRIWRTADGTPCRPPRTLGVHIWAAYSPQRTWASIVDEFEKAHRALQEGDAGPMTSFTNETLGQAWELKGEGTDDHVLQARAEPYAIGTVPVGGLVLTAGVDVQRTWWQINVWAWARGMESWIVDRHIIEGNPSSEGDWAPVTAYLQRRYRQAWHGGSLGLSAISIDSSDQTQAVYNYVRTHQHMLPNLRAIKGDNNDNRPIVGPASMQDMDWRGQKIKQGIKLWLVGVDNAKDLLLGQLAITDAGPGCVHFSKDLPREFFEQLTAEQRILAKVQGREAYRWVKRRQRNEDLDCRNYAIHAAMAQGLHKYTDARWSQVEQMVQPARDLFSPPEAPASVALPAPTAAPTSDVPPVSTSTGSRAPAPAPRRAPPARRNGGFSRSW</sequence>
<proteinExistence type="inferred from homology"/>